<sequence>MTTPARPAAARGRAAAACAIGCALAFVVLATAVAAGATQGVDDRVRQVFRPDDVWGVTQLRVDVLVEGLQPRNALLVAAVVTVAAAWAQRSWRPVGLAALVVGPAGVVVLGVKELIEHPDPHGLTPGFGGSFPSGHVAALLVCSGLVVLLLGLGSRWTAWLVVALLGAAMALALLLQAAHWASDVLGGALVGAAGLATTTAVLARRHDAARAGQRAAAPNTSLDSRFS</sequence>
<dbReference type="Proteomes" id="UP000230842">
    <property type="component" value="Unassembled WGS sequence"/>
</dbReference>
<feature type="chain" id="PRO_5015034308" evidence="2">
    <location>
        <begin position="35"/>
        <end position="228"/>
    </location>
</feature>
<gene>
    <name evidence="4" type="ORF">CLV56_1073</name>
</gene>
<dbReference type="OrthoDB" id="3823533at2"/>
<dbReference type="EMBL" id="PGEZ01000001">
    <property type="protein sequence ID" value="PJJ56859.1"/>
    <property type="molecule type" value="Genomic_DNA"/>
</dbReference>
<feature type="domain" description="Phosphatidic acid phosphatase type 2/haloperoxidase" evidence="3">
    <location>
        <begin position="95"/>
        <end position="200"/>
    </location>
</feature>
<feature type="transmembrane region" description="Helical" evidence="1">
    <location>
        <begin position="95"/>
        <end position="112"/>
    </location>
</feature>
<feature type="signal peptide" evidence="2">
    <location>
        <begin position="1"/>
        <end position="34"/>
    </location>
</feature>
<dbReference type="SUPFAM" id="SSF48317">
    <property type="entry name" value="Acid phosphatase/Vanadium-dependent haloperoxidase"/>
    <property type="match status" value="1"/>
</dbReference>
<evidence type="ECO:0000259" key="3">
    <source>
        <dbReference type="SMART" id="SM00014"/>
    </source>
</evidence>
<dbReference type="RefSeq" id="WP_039364424.1">
    <property type="nucleotide sequence ID" value="NZ_PGEZ01000001.1"/>
</dbReference>
<feature type="transmembrane region" description="Helical" evidence="1">
    <location>
        <begin position="160"/>
        <end position="179"/>
    </location>
</feature>
<dbReference type="AlphaFoldDB" id="A0A0B2B6S0"/>
<keyword evidence="2" id="KW-0732">Signal</keyword>
<evidence type="ECO:0000313" key="4">
    <source>
        <dbReference type="EMBL" id="PJJ56859.1"/>
    </source>
</evidence>
<keyword evidence="1" id="KW-0472">Membrane</keyword>
<feature type="transmembrane region" description="Helical" evidence="1">
    <location>
        <begin position="185"/>
        <end position="204"/>
    </location>
</feature>
<dbReference type="Gene3D" id="1.20.144.10">
    <property type="entry name" value="Phosphatidic acid phosphatase type 2/haloperoxidase"/>
    <property type="match status" value="1"/>
</dbReference>
<keyword evidence="1" id="KW-0812">Transmembrane</keyword>
<evidence type="ECO:0000256" key="2">
    <source>
        <dbReference type="SAM" id="SignalP"/>
    </source>
</evidence>
<evidence type="ECO:0000256" key="1">
    <source>
        <dbReference type="SAM" id="Phobius"/>
    </source>
</evidence>
<reference evidence="4 5" key="1">
    <citation type="submission" date="2017-11" db="EMBL/GenBank/DDBJ databases">
        <title>Genomic Encyclopedia of Archaeal and Bacterial Type Strains, Phase II (KMG-II): From Individual Species to Whole Genera.</title>
        <authorList>
            <person name="Goeker M."/>
        </authorList>
    </citation>
    <scope>NUCLEOTIDE SEQUENCE [LARGE SCALE GENOMIC DNA]</scope>
    <source>
        <strain evidence="4 5">DSM 27763</strain>
    </source>
</reference>
<protein>
    <submittedName>
        <fullName evidence="4">Membrane-associated phospholipid phosphatase</fullName>
    </submittedName>
</protein>
<dbReference type="SMART" id="SM00014">
    <property type="entry name" value="acidPPc"/>
    <property type="match status" value="1"/>
</dbReference>
<keyword evidence="5" id="KW-1185">Reference proteome</keyword>
<name>A0A0B2B6S0_9ACTN</name>
<comment type="caution">
    <text evidence="4">The sequence shown here is derived from an EMBL/GenBank/DDBJ whole genome shotgun (WGS) entry which is preliminary data.</text>
</comment>
<proteinExistence type="predicted"/>
<keyword evidence="1" id="KW-1133">Transmembrane helix</keyword>
<dbReference type="Pfam" id="PF01569">
    <property type="entry name" value="PAP2"/>
    <property type="match status" value="1"/>
</dbReference>
<feature type="transmembrane region" description="Helical" evidence="1">
    <location>
        <begin position="132"/>
        <end position="153"/>
    </location>
</feature>
<dbReference type="InterPro" id="IPR036938">
    <property type="entry name" value="PAP2/HPO_sf"/>
</dbReference>
<accession>A0A0B2B6S0</accession>
<evidence type="ECO:0000313" key="5">
    <source>
        <dbReference type="Proteomes" id="UP000230842"/>
    </source>
</evidence>
<dbReference type="InterPro" id="IPR000326">
    <property type="entry name" value="PAP2/HPO"/>
</dbReference>
<organism evidence="4 5">
    <name type="scientific">Mumia flava</name>
    <dbReference type="NCBI Taxonomy" id="1348852"/>
    <lineage>
        <taxon>Bacteria</taxon>
        <taxon>Bacillati</taxon>
        <taxon>Actinomycetota</taxon>
        <taxon>Actinomycetes</taxon>
        <taxon>Propionibacteriales</taxon>
        <taxon>Nocardioidaceae</taxon>
        <taxon>Mumia</taxon>
    </lineage>
</organism>